<dbReference type="Proteomes" id="UP000780801">
    <property type="component" value="Unassembled WGS sequence"/>
</dbReference>
<protein>
    <submittedName>
        <fullName evidence="2">Uncharacterized protein</fullName>
    </submittedName>
</protein>
<evidence type="ECO:0000313" key="2">
    <source>
        <dbReference type="EMBL" id="KAF9585335.1"/>
    </source>
</evidence>
<proteinExistence type="predicted"/>
<feature type="compositionally biased region" description="Polar residues" evidence="1">
    <location>
        <begin position="137"/>
        <end position="146"/>
    </location>
</feature>
<dbReference type="AlphaFoldDB" id="A0A9P6G323"/>
<reference evidence="2" key="1">
    <citation type="journal article" date="2020" name="Fungal Divers.">
        <title>Resolving the Mortierellaceae phylogeny through synthesis of multi-gene phylogenetics and phylogenomics.</title>
        <authorList>
            <person name="Vandepol N."/>
            <person name="Liber J."/>
            <person name="Desiro A."/>
            <person name="Na H."/>
            <person name="Kennedy M."/>
            <person name="Barry K."/>
            <person name="Grigoriev I.V."/>
            <person name="Miller A.N."/>
            <person name="O'Donnell K."/>
            <person name="Stajich J.E."/>
            <person name="Bonito G."/>
        </authorList>
    </citation>
    <scope>NUCLEOTIDE SEQUENCE</scope>
    <source>
        <strain evidence="2">KOD1015</strain>
    </source>
</reference>
<feature type="region of interest" description="Disordered" evidence="1">
    <location>
        <begin position="267"/>
        <end position="319"/>
    </location>
</feature>
<sequence length="319" mass="33524">MTTSPYPGTPNQKNVAEEAKGINQDQEDTNHSMVVAVPRSPSLLVNSGGTNVISSALEVAESGESPLDGGDRRKKRVGKRTTGSRPQRDTRKAKPAEESQRKEREVPTNSSHIDHGVDSKESINTSSGNDGVGKLQSKLSNVSLQDRPSGYEPSVKGKRRGNTQHDATTKSSASRAPPLLKGDNFPPLPTASSTSPAPVETHNPSEIVDTPLSQEVHQNYSLPSGPGNNVASQKQGSDQLGERHVQREGGILGGMVASVSQSIPVMNTESSKTSTAAAPGTKQMTSNGEYDRAMQSGKTSGATSVSSGLSYASALKVQQ</sequence>
<organism evidence="2 3">
    <name type="scientific">Lunasporangiospora selenospora</name>
    <dbReference type="NCBI Taxonomy" id="979761"/>
    <lineage>
        <taxon>Eukaryota</taxon>
        <taxon>Fungi</taxon>
        <taxon>Fungi incertae sedis</taxon>
        <taxon>Mucoromycota</taxon>
        <taxon>Mortierellomycotina</taxon>
        <taxon>Mortierellomycetes</taxon>
        <taxon>Mortierellales</taxon>
        <taxon>Mortierellaceae</taxon>
        <taxon>Lunasporangiospora</taxon>
    </lineage>
</organism>
<comment type="caution">
    <text evidence="2">The sequence shown here is derived from an EMBL/GenBank/DDBJ whole genome shotgun (WGS) entry which is preliminary data.</text>
</comment>
<feature type="compositionally biased region" description="Polar residues" evidence="1">
    <location>
        <begin position="1"/>
        <end position="14"/>
    </location>
</feature>
<feature type="compositionally biased region" description="Polar residues" evidence="1">
    <location>
        <begin position="267"/>
        <end position="288"/>
    </location>
</feature>
<evidence type="ECO:0000256" key="1">
    <source>
        <dbReference type="SAM" id="MobiDB-lite"/>
    </source>
</evidence>
<feature type="compositionally biased region" description="Polar residues" evidence="1">
    <location>
        <begin position="211"/>
        <end position="238"/>
    </location>
</feature>
<feature type="compositionally biased region" description="Polar residues" evidence="1">
    <location>
        <begin position="164"/>
        <end position="174"/>
    </location>
</feature>
<feature type="region of interest" description="Disordered" evidence="1">
    <location>
        <begin position="1"/>
        <end position="32"/>
    </location>
</feature>
<feature type="compositionally biased region" description="Basic and acidic residues" evidence="1">
    <location>
        <begin position="86"/>
        <end position="121"/>
    </location>
</feature>
<evidence type="ECO:0000313" key="3">
    <source>
        <dbReference type="Proteomes" id="UP000780801"/>
    </source>
</evidence>
<name>A0A9P6G323_9FUNG</name>
<feature type="compositionally biased region" description="Polar residues" evidence="1">
    <location>
        <begin position="296"/>
        <end position="319"/>
    </location>
</feature>
<accession>A0A9P6G323</accession>
<feature type="region of interest" description="Disordered" evidence="1">
    <location>
        <begin position="57"/>
        <end position="247"/>
    </location>
</feature>
<dbReference type="EMBL" id="JAABOA010000203">
    <property type="protein sequence ID" value="KAF9585335.1"/>
    <property type="molecule type" value="Genomic_DNA"/>
</dbReference>
<gene>
    <name evidence="2" type="ORF">BGW38_002847</name>
</gene>
<keyword evidence="3" id="KW-1185">Reference proteome</keyword>